<keyword evidence="4 9" id="KW-1133">Transmembrane helix</keyword>
<feature type="transmembrane region" description="Helical" evidence="9">
    <location>
        <begin position="227"/>
        <end position="247"/>
    </location>
</feature>
<keyword evidence="3" id="KW-0732">Signal</keyword>
<gene>
    <name evidence="11" type="ORF">DAT39_017569</name>
</gene>
<dbReference type="InterPro" id="IPR013106">
    <property type="entry name" value="Ig_V-set"/>
</dbReference>
<feature type="transmembrane region" description="Helical" evidence="9">
    <location>
        <begin position="307"/>
        <end position="325"/>
    </location>
</feature>
<dbReference type="EMBL" id="QNUK01000480">
    <property type="protein sequence ID" value="KAF5892724.1"/>
    <property type="molecule type" value="Genomic_DNA"/>
</dbReference>
<keyword evidence="2 9" id="KW-0812">Transmembrane</keyword>
<dbReference type="InterPro" id="IPR013783">
    <property type="entry name" value="Ig-like_fold"/>
</dbReference>
<evidence type="ECO:0000256" key="6">
    <source>
        <dbReference type="ARBA" id="ARBA00023157"/>
    </source>
</evidence>
<evidence type="ECO:0000259" key="10">
    <source>
        <dbReference type="PROSITE" id="PS50835"/>
    </source>
</evidence>
<feature type="transmembrane region" description="Helical" evidence="9">
    <location>
        <begin position="254"/>
        <end position="271"/>
    </location>
</feature>
<dbReference type="InterPro" id="IPR036179">
    <property type="entry name" value="Ig-like_dom_sf"/>
</dbReference>
<dbReference type="Gene3D" id="2.60.40.10">
    <property type="entry name" value="Immunoglobulins"/>
    <property type="match status" value="2"/>
</dbReference>
<dbReference type="PROSITE" id="PS50835">
    <property type="entry name" value="IG_LIKE"/>
    <property type="match status" value="1"/>
</dbReference>
<dbReference type="InterPro" id="IPR018908">
    <property type="entry name" value="TMEM234"/>
</dbReference>
<keyword evidence="5 9" id="KW-0472">Membrane</keyword>
<feature type="non-terminal residue" evidence="11">
    <location>
        <position position="1"/>
    </location>
</feature>
<dbReference type="Pfam" id="PF07686">
    <property type="entry name" value="V-set"/>
    <property type="match status" value="1"/>
</dbReference>
<evidence type="ECO:0000256" key="2">
    <source>
        <dbReference type="ARBA" id="ARBA00022692"/>
    </source>
</evidence>
<organism evidence="11 12">
    <name type="scientific">Clarias magur</name>
    <name type="common">Asian catfish</name>
    <name type="synonym">Macropteronotus magur</name>
    <dbReference type="NCBI Taxonomy" id="1594786"/>
    <lineage>
        <taxon>Eukaryota</taxon>
        <taxon>Metazoa</taxon>
        <taxon>Chordata</taxon>
        <taxon>Craniata</taxon>
        <taxon>Vertebrata</taxon>
        <taxon>Euteleostomi</taxon>
        <taxon>Actinopterygii</taxon>
        <taxon>Neopterygii</taxon>
        <taxon>Teleostei</taxon>
        <taxon>Ostariophysi</taxon>
        <taxon>Siluriformes</taxon>
        <taxon>Clariidae</taxon>
        <taxon>Clarias</taxon>
    </lineage>
</organism>
<dbReference type="Pfam" id="PF10639">
    <property type="entry name" value="TMEM234"/>
    <property type="match status" value="1"/>
</dbReference>
<evidence type="ECO:0000256" key="1">
    <source>
        <dbReference type="ARBA" id="ARBA00004141"/>
    </source>
</evidence>
<protein>
    <submittedName>
        <fullName evidence="11">Antigen like protein</fullName>
    </submittedName>
</protein>
<evidence type="ECO:0000256" key="5">
    <source>
        <dbReference type="ARBA" id="ARBA00023136"/>
    </source>
</evidence>
<proteinExistence type="predicted"/>
<dbReference type="GO" id="GO:1903037">
    <property type="term" value="P:regulation of leukocyte cell-cell adhesion"/>
    <property type="evidence" value="ECO:0007669"/>
    <property type="project" value="UniProtKB-ARBA"/>
</dbReference>
<dbReference type="AlphaFoldDB" id="A0A8J4WUE7"/>
<comment type="caution">
    <text evidence="11">The sequence shown here is derived from an EMBL/GenBank/DDBJ whole genome shotgun (WGS) entry which is preliminary data.</text>
</comment>
<dbReference type="PANTHER" id="PTHR28668:SF1">
    <property type="entry name" value="TRANSMEMBRANE PROTEIN 234"/>
    <property type="match status" value="1"/>
</dbReference>
<feature type="transmembrane region" description="Helical" evidence="9">
    <location>
        <begin position="332"/>
        <end position="353"/>
    </location>
</feature>
<dbReference type="InterPro" id="IPR003599">
    <property type="entry name" value="Ig_sub"/>
</dbReference>
<evidence type="ECO:0000313" key="12">
    <source>
        <dbReference type="Proteomes" id="UP000727407"/>
    </source>
</evidence>
<name>A0A8J4WUE7_CLAMG</name>
<dbReference type="PANTHER" id="PTHR28668">
    <property type="entry name" value="TRANSMEMBRANE PROTEIN 234"/>
    <property type="match status" value="1"/>
</dbReference>
<dbReference type="Proteomes" id="UP000727407">
    <property type="component" value="Unassembled WGS sequence"/>
</dbReference>
<dbReference type="SMART" id="SM00409">
    <property type="entry name" value="IG"/>
    <property type="match status" value="1"/>
</dbReference>
<dbReference type="FunFam" id="2.60.40.10:FF:000142">
    <property type="entry name" value="V-set domain-containing T-cell activation inhibitor 1"/>
    <property type="match status" value="1"/>
</dbReference>
<dbReference type="InterPro" id="IPR007110">
    <property type="entry name" value="Ig-like_dom"/>
</dbReference>
<evidence type="ECO:0000256" key="8">
    <source>
        <dbReference type="ARBA" id="ARBA00023319"/>
    </source>
</evidence>
<evidence type="ECO:0000256" key="7">
    <source>
        <dbReference type="ARBA" id="ARBA00023180"/>
    </source>
</evidence>
<keyword evidence="8" id="KW-0393">Immunoglobulin domain</keyword>
<sequence length="359" mass="39586">FKVSAPASRVVAVRGQPAILGCEFPPDSSPDLASLVVTWQRVEDARVVHSFYYGVDQLSLQSSGYRGRTSLFVSELQRGNASLRIQPVGPRDVGGYLCTVSNSKGTDKARVQLEYGVFYKEPQLSINANCSGVTLHYETEGFPKPEIRWFGEDGETLSVHTELREETDGPDGPVGLYHLKSSYATLSSSLNVTFTLKNQLLNQNLLRPVRITYDGPNDCCGSKTTTVTLLSVLCFLLILFLIALVIWIKMRGAWCLEMLCLLLVSALWGATNPFLRKGTEGIEQVKKGNKISQFLAEVKFLFLNVKYLVPFLLNQSGSLVFYLTLATTDLSLAVPTVNSLSLVFTMFTGRLLGEEFGGK</sequence>
<dbReference type="GO" id="GO:0016020">
    <property type="term" value="C:membrane"/>
    <property type="evidence" value="ECO:0007669"/>
    <property type="project" value="UniProtKB-SubCell"/>
</dbReference>
<feature type="non-terminal residue" evidence="11">
    <location>
        <position position="359"/>
    </location>
</feature>
<keyword evidence="7" id="KW-0325">Glycoprotein</keyword>
<feature type="domain" description="Ig-like" evidence="10">
    <location>
        <begin position="1"/>
        <end position="114"/>
    </location>
</feature>
<evidence type="ECO:0000313" key="11">
    <source>
        <dbReference type="EMBL" id="KAF5892724.1"/>
    </source>
</evidence>
<reference evidence="11" key="1">
    <citation type="submission" date="2020-07" db="EMBL/GenBank/DDBJ databases">
        <title>Clarias magur genome sequencing, assembly and annotation.</title>
        <authorList>
            <person name="Kushwaha B."/>
            <person name="Kumar R."/>
            <person name="Das P."/>
            <person name="Joshi C.G."/>
            <person name="Kumar D."/>
            <person name="Nagpure N.S."/>
            <person name="Pandey M."/>
            <person name="Agarwal S."/>
            <person name="Srivastava S."/>
            <person name="Singh M."/>
            <person name="Sahoo L."/>
            <person name="Jayasankar P."/>
            <person name="Meher P.K."/>
            <person name="Koringa P.G."/>
            <person name="Iquebal M.A."/>
            <person name="Das S.P."/>
            <person name="Bit A."/>
            <person name="Patnaik S."/>
            <person name="Patel N."/>
            <person name="Shah T.M."/>
            <person name="Hinsu A."/>
            <person name="Jena J.K."/>
        </authorList>
    </citation>
    <scope>NUCLEOTIDE SEQUENCE</scope>
    <source>
        <strain evidence="11">CIFAMagur01</strain>
        <tissue evidence="11">Testis</tissue>
    </source>
</reference>
<dbReference type="OrthoDB" id="10055806at2759"/>
<evidence type="ECO:0000256" key="4">
    <source>
        <dbReference type="ARBA" id="ARBA00022989"/>
    </source>
</evidence>
<accession>A0A8J4WUE7</accession>
<evidence type="ECO:0000256" key="9">
    <source>
        <dbReference type="SAM" id="Phobius"/>
    </source>
</evidence>
<comment type="subcellular location">
    <subcellularLocation>
        <location evidence="1">Membrane</location>
        <topology evidence="1">Multi-pass membrane protein</topology>
    </subcellularLocation>
</comment>
<evidence type="ECO:0000256" key="3">
    <source>
        <dbReference type="ARBA" id="ARBA00022729"/>
    </source>
</evidence>
<keyword evidence="6" id="KW-1015">Disulfide bond</keyword>
<dbReference type="GO" id="GO:0050863">
    <property type="term" value="P:regulation of T cell activation"/>
    <property type="evidence" value="ECO:0007669"/>
    <property type="project" value="UniProtKB-ARBA"/>
</dbReference>
<dbReference type="SUPFAM" id="SSF48726">
    <property type="entry name" value="Immunoglobulin"/>
    <property type="match status" value="1"/>
</dbReference>
<keyword evidence="12" id="KW-1185">Reference proteome</keyword>